<dbReference type="AlphaFoldDB" id="C1N957"/>
<dbReference type="RefSeq" id="XP_003064396.1">
    <property type="nucleotide sequence ID" value="XM_003064350.1"/>
</dbReference>
<dbReference type="PANTHER" id="PTHR37317:SF1">
    <property type="entry name" value="ZINC-RIBBON DOMAIN-CONTAINING PROTEIN-RELATED"/>
    <property type="match status" value="1"/>
</dbReference>
<protein>
    <submittedName>
        <fullName evidence="2">Predicted protein</fullName>
    </submittedName>
</protein>
<dbReference type="Pfam" id="PF14311">
    <property type="entry name" value="DUF4379"/>
    <property type="match status" value="3"/>
</dbReference>
<feature type="domain" description="Treble clef zinc finger" evidence="1">
    <location>
        <begin position="103"/>
        <end position="157"/>
    </location>
</feature>
<dbReference type="KEGG" id="mpp:MICPUCDRAFT_54371"/>
<reference evidence="2 3" key="1">
    <citation type="journal article" date="2009" name="Science">
        <title>Green evolution and dynamic adaptations revealed by genomes of the marine picoeukaryotes Micromonas.</title>
        <authorList>
            <person name="Worden A.Z."/>
            <person name="Lee J.H."/>
            <person name="Mock T."/>
            <person name="Rouze P."/>
            <person name="Simmons M.P."/>
            <person name="Aerts A.L."/>
            <person name="Allen A.E."/>
            <person name="Cuvelier M.L."/>
            <person name="Derelle E."/>
            <person name="Everett M.V."/>
            <person name="Foulon E."/>
            <person name="Grimwood J."/>
            <person name="Gundlach H."/>
            <person name="Henrissat B."/>
            <person name="Napoli C."/>
            <person name="McDonald S.M."/>
            <person name="Parker M.S."/>
            <person name="Rombauts S."/>
            <person name="Salamov A."/>
            <person name="Von Dassow P."/>
            <person name="Badger J.H."/>
            <person name="Coutinho P.M."/>
            <person name="Demir E."/>
            <person name="Dubchak I."/>
            <person name="Gentemann C."/>
            <person name="Eikrem W."/>
            <person name="Gready J.E."/>
            <person name="John U."/>
            <person name="Lanier W."/>
            <person name="Lindquist E.A."/>
            <person name="Lucas S."/>
            <person name="Mayer K.F."/>
            <person name="Moreau H."/>
            <person name="Not F."/>
            <person name="Otillar R."/>
            <person name="Panaud O."/>
            <person name="Pangilinan J."/>
            <person name="Paulsen I."/>
            <person name="Piegu B."/>
            <person name="Poliakov A."/>
            <person name="Robbens S."/>
            <person name="Schmutz J."/>
            <person name="Toulza E."/>
            <person name="Wyss T."/>
            <person name="Zelensky A."/>
            <person name="Zhou K."/>
            <person name="Armbrust E.V."/>
            <person name="Bhattacharya D."/>
            <person name="Goodenough U.W."/>
            <person name="Van de Peer Y."/>
            <person name="Grigoriev I.V."/>
        </authorList>
    </citation>
    <scope>NUCLEOTIDE SEQUENCE [LARGE SCALE GENOMIC DNA]</scope>
    <source>
        <strain evidence="2 3">CCMP1545</strain>
    </source>
</reference>
<feature type="domain" description="Treble clef zinc finger" evidence="1">
    <location>
        <begin position="181"/>
        <end position="237"/>
    </location>
</feature>
<gene>
    <name evidence="2" type="ORF">MICPUCDRAFT_54371</name>
</gene>
<evidence type="ECO:0000313" key="3">
    <source>
        <dbReference type="Proteomes" id="UP000001876"/>
    </source>
</evidence>
<organism evidence="3">
    <name type="scientific">Micromonas pusilla (strain CCMP1545)</name>
    <name type="common">Picoplanktonic green alga</name>
    <dbReference type="NCBI Taxonomy" id="564608"/>
    <lineage>
        <taxon>Eukaryota</taxon>
        <taxon>Viridiplantae</taxon>
        <taxon>Chlorophyta</taxon>
        <taxon>Mamiellophyceae</taxon>
        <taxon>Mamiellales</taxon>
        <taxon>Mamiellaceae</taxon>
        <taxon>Micromonas</taxon>
    </lineage>
</organism>
<evidence type="ECO:0000313" key="2">
    <source>
        <dbReference type="EMBL" id="EEH51301.1"/>
    </source>
</evidence>
<keyword evidence="3" id="KW-1185">Reference proteome</keyword>
<dbReference type="OrthoDB" id="501164at2759"/>
<dbReference type="PANTHER" id="PTHR37317">
    <property type="entry name" value="BLR8090 PROTEIN"/>
    <property type="match status" value="1"/>
</dbReference>
<sequence>MGRPKGSGKSFVKWCNESGRRGARLLLECREKDPSKFTKGSSYKALWKCAEEKCRHKWRATVNSRTTRVRFTGCPKCENQMQHSKTKNFLAWCNANGELGKRLLEEFCDTEKKPEELTKASHYKATWKCSTCAHKWSAQVSSRTKSVNPSGCHKCANQMPLSKTYNFLVWCNANGELGKRLLEEFCDTEKKPEELTKGSNYKAKWKCLNKMCRHEWSMCMYIRTRSVKPGGCPMCHGGVSERNPKRERAA</sequence>
<name>C1N957_MICPC</name>
<feature type="domain" description="Treble clef zinc finger" evidence="1">
    <location>
        <begin position="32"/>
        <end position="79"/>
    </location>
</feature>
<proteinExistence type="predicted"/>
<dbReference type="Proteomes" id="UP000001876">
    <property type="component" value="Unassembled WGS sequence"/>
</dbReference>
<dbReference type="EMBL" id="GG663751">
    <property type="protein sequence ID" value="EEH51301.1"/>
    <property type="molecule type" value="Genomic_DNA"/>
</dbReference>
<evidence type="ECO:0000259" key="1">
    <source>
        <dbReference type="Pfam" id="PF14311"/>
    </source>
</evidence>
<accession>C1N957</accession>
<dbReference type="GeneID" id="9690001"/>
<dbReference type="InterPro" id="IPR025487">
    <property type="entry name" value="DUF4379"/>
</dbReference>